<dbReference type="InterPro" id="IPR004087">
    <property type="entry name" value="KH_dom"/>
</dbReference>
<dbReference type="EMBL" id="CAJNOI010000016">
    <property type="protein sequence ID" value="CAF0813822.1"/>
    <property type="molecule type" value="Genomic_DNA"/>
</dbReference>
<dbReference type="OrthoDB" id="277832at2759"/>
<keyword evidence="6" id="KW-1185">Reference proteome</keyword>
<dbReference type="AlphaFoldDB" id="A0A813SZ25"/>
<evidence type="ECO:0000259" key="3">
    <source>
        <dbReference type="SMART" id="SM00322"/>
    </source>
</evidence>
<proteinExistence type="predicted"/>
<feature type="compositionally biased region" description="Basic and acidic residues" evidence="2">
    <location>
        <begin position="74"/>
        <end position="90"/>
    </location>
</feature>
<dbReference type="InterPro" id="IPR009210">
    <property type="entry name" value="ASCC1"/>
</dbReference>
<name>A0A813SZ25_9BILA</name>
<dbReference type="PROSITE" id="PS50084">
    <property type="entry name" value="KH_TYPE_1"/>
    <property type="match status" value="1"/>
</dbReference>
<evidence type="ECO:0000256" key="1">
    <source>
        <dbReference type="PROSITE-ProRule" id="PRU00117"/>
    </source>
</evidence>
<organism evidence="4 6">
    <name type="scientific">Adineta steineri</name>
    <dbReference type="NCBI Taxonomy" id="433720"/>
    <lineage>
        <taxon>Eukaryota</taxon>
        <taxon>Metazoa</taxon>
        <taxon>Spiralia</taxon>
        <taxon>Gnathifera</taxon>
        <taxon>Rotifera</taxon>
        <taxon>Eurotatoria</taxon>
        <taxon>Bdelloidea</taxon>
        <taxon>Adinetida</taxon>
        <taxon>Adinetidae</taxon>
        <taxon>Adineta</taxon>
    </lineage>
</organism>
<evidence type="ECO:0000313" key="5">
    <source>
        <dbReference type="EMBL" id="CAF0813822.1"/>
    </source>
</evidence>
<dbReference type="GO" id="GO:0006355">
    <property type="term" value="P:regulation of DNA-templated transcription"/>
    <property type="evidence" value="ECO:0007669"/>
    <property type="project" value="TreeGrafter"/>
</dbReference>
<dbReference type="Proteomes" id="UP000663877">
    <property type="component" value="Unassembled WGS sequence"/>
</dbReference>
<dbReference type="InterPro" id="IPR009097">
    <property type="entry name" value="Cyclic_Pdiesterase"/>
</dbReference>
<dbReference type="Gene3D" id="3.90.1140.10">
    <property type="entry name" value="Cyclic phosphodiesterase"/>
    <property type="match status" value="1"/>
</dbReference>
<dbReference type="EMBL" id="CAJNOM010000016">
    <property type="protein sequence ID" value="CAF0802403.1"/>
    <property type="molecule type" value="Genomic_DNA"/>
</dbReference>
<dbReference type="SMART" id="SM00322">
    <property type="entry name" value="KH"/>
    <property type="match status" value="1"/>
</dbReference>
<dbReference type="InterPro" id="IPR019510">
    <property type="entry name" value="AKAP7-like_phosphoesterase"/>
</dbReference>
<dbReference type="InterPro" id="IPR047538">
    <property type="entry name" value="KH-I_ASCC1"/>
</dbReference>
<protein>
    <recommendedName>
        <fullName evidence="3">K Homology domain-containing protein</fullName>
    </recommendedName>
</protein>
<evidence type="ECO:0000256" key="2">
    <source>
        <dbReference type="SAM" id="MobiDB-lite"/>
    </source>
</evidence>
<evidence type="ECO:0000313" key="4">
    <source>
        <dbReference type="EMBL" id="CAF0802403.1"/>
    </source>
</evidence>
<dbReference type="Proteomes" id="UP000663832">
    <property type="component" value="Unassembled WGS sequence"/>
</dbReference>
<dbReference type="GO" id="GO:0003723">
    <property type="term" value="F:RNA binding"/>
    <property type="evidence" value="ECO:0007669"/>
    <property type="project" value="UniProtKB-UniRule"/>
</dbReference>
<comment type="caution">
    <text evidence="4">The sequence shown here is derived from an EMBL/GenBank/DDBJ whole genome shotgun (WGS) entry which is preliminary data.</text>
</comment>
<evidence type="ECO:0000313" key="6">
    <source>
        <dbReference type="Proteomes" id="UP000663832"/>
    </source>
</evidence>
<keyword evidence="1" id="KW-0694">RNA-binding</keyword>
<dbReference type="GO" id="GO:0006307">
    <property type="term" value="P:DNA alkylation repair"/>
    <property type="evidence" value="ECO:0007669"/>
    <property type="project" value="InterPro"/>
</dbReference>
<feature type="compositionally biased region" description="Polar residues" evidence="2">
    <location>
        <begin position="17"/>
        <end position="38"/>
    </location>
</feature>
<dbReference type="Pfam" id="PF10469">
    <property type="entry name" value="AKAP7_NLS"/>
    <property type="match status" value="1"/>
</dbReference>
<feature type="region of interest" description="Disordered" evidence="2">
    <location>
        <begin position="17"/>
        <end position="96"/>
    </location>
</feature>
<dbReference type="CDD" id="cd22419">
    <property type="entry name" value="KH-I_ASCC1"/>
    <property type="match status" value="1"/>
</dbReference>
<sequence length="416" mass="48099">MSSLSILRPDLLTIGNRSYRINPSSLPGLESTNTQQHQVYREEEEADYYTNNFDDGNNDDDDDEPSCKPQQQRSTKESEAKTQTVHKEQPPVEDDDTIDFLAKENMYVCEMDIASAFYGVLIGKNAENKHKLESETNAQIVFPRRDEIGTVKIRSRTKANVQSARTRIEIIIDRSRQMQPFTHFLSIPICQSSTSINLKQKYEEFKKNVLEQCSDERGITNELFQQVNKLHLTIGTLVLLSKSEINYIKETLQECTKTLLKTIMPTDKERFIVQLKGLEFMNDDPGFVDVLYAKVQLVDQTNSNRLQNFLDRLNEELVNTGLMKQKFDRIKLHVTLMNSLLRKDDTGILEAQKTTRGRVKNQERESFDAKKVLRLFGQFDFGQIELNELHLSIMHEPDRQTGYYGCETKILLKPIN</sequence>
<dbReference type="GO" id="GO:0005634">
    <property type="term" value="C:nucleus"/>
    <property type="evidence" value="ECO:0007669"/>
    <property type="project" value="TreeGrafter"/>
</dbReference>
<reference evidence="4" key="1">
    <citation type="submission" date="2021-02" db="EMBL/GenBank/DDBJ databases">
        <authorList>
            <person name="Nowell W R."/>
        </authorList>
    </citation>
    <scope>NUCLEOTIDE SEQUENCE</scope>
</reference>
<gene>
    <name evidence="5" type="ORF">BJG266_LOCUS5879</name>
    <name evidence="4" type="ORF">QVE165_LOCUS4289</name>
</gene>
<feature type="domain" description="K Homology" evidence="3">
    <location>
        <begin position="105"/>
        <end position="173"/>
    </location>
</feature>
<dbReference type="InterPro" id="IPR004088">
    <property type="entry name" value="KH_dom_type_1"/>
</dbReference>
<dbReference type="SUPFAM" id="SSF55144">
    <property type="entry name" value="LigT-like"/>
    <property type="match status" value="1"/>
</dbReference>
<accession>A0A813SZ25</accession>
<dbReference type="PIRSF" id="PIRSF027019">
    <property type="entry name" value="Euk_LigT"/>
    <property type="match status" value="1"/>
</dbReference>
<dbReference type="InterPro" id="IPR036612">
    <property type="entry name" value="KH_dom_type_1_sf"/>
</dbReference>
<dbReference type="PANTHER" id="PTHR13360:SF1">
    <property type="entry name" value="ACTIVATING SIGNAL COINTEGRATOR 1 COMPLEX SUBUNIT 1"/>
    <property type="match status" value="1"/>
</dbReference>
<dbReference type="Gene3D" id="3.30.1370.10">
    <property type="entry name" value="K Homology domain, type 1"/>
    <property type="match status" value="1"/>
</dbReference>
<dbReference type="PANTHER" id="PTHR13360">
    <property type="entry name" value="ACTIVATING SIGNAL COINTEGRATOR 1 COMPLEX SUBUNIT 1"/>
    <property type="match status" value="1"/>
</dbReference>
<dbReference type="Pfam" id="PF00013">
    <property type="entry name" value="KH_1"/>
    <property type="match status" value="1"/>
</dbReference>
<dbReference type="SUPFAM" id="SSF54791">
    <property type="entry name" value="Eukaryotic type KH-domain (KH-domain type I)"/>
    <property type="match status" value="1"/>
</dbReference>